<accession>A0A840TRP6</accession>
<keyword evidence="8" id="KW-0625">Polysaccharide transport</keyword>
<feature type="domain" description="Soluble ligand binding" evidence="17">
    <location>
        <begin position="486"/>
        <end position="535"/>
    </location>
</feature>
<dbReference type="InterPro" id="IPR019554">
    <property type="entry name" value="Soluble_ligand-bd"/>
</dbReference>
<keyword evidence="3" id="KW-0813">Transport</keyword>
<comment type="similarity">
    <text evidence="2">Belongs to the BexD/CtrA/VexA family.</text>
</comment>
<dbReference type="GO" id="GO:0015288">
    <property type="term" value="F:porin activity"/>
    <property type="evidence" value="ECO:0007669"/>
    <property type="project" value="UniProtKB-KW"/>
</dbReference>
<keyword evidence="20" id="KW-1185">Reference proteome</keyword>
<dbReference type="Proteomes" id="UP000557307">
    <property type="component" value="Unassembled WGS sequence"/>
</dbReference>
<keyword evidence="4" id="KW-1134">Transmembrane beta strand</keyword>
<keyword evidence="10" id="KW-0626">Porin</keyword>
<dbReference type="GO" id="GO:0009279">
    <property type="term" value="C:cell outer membrane"/>
    <property type="evidence" value="ECO:0007669"/>
    <property type="project" value="UniProtKB-SubCell"/>
</dbReference>
<dbReference type="InterPro" id="IPR003715">
    <property type="entry name" value="Poly_export_N"/>
</dbReference>
<keyword evidence="13" id="KW-0998">Cell outer membrane</keyword>
<evidence type="ECO:0000259" key="17">
    <source>
        <dbReference type="Pfam" id="PF10531"/>
    </source>
</evidence>
<feature type="domain" description="Soluble ligand binding" evidence="17">
    <location>
        <begin position="312"/>
        <end position="355"/>
    </location>
</feature>
<dbReference type="GO" id="GO:0015159">
    <property type="term" value="F:polysaccharide transmembrane transporter activity"/>
    <property type="evidence" value="ECO:0007669"/>
    <property type="project" value="InterPro"/>
</dbReference>
<evidence type="ECO:0000256" key="13">
    <source>
        <dbReference type="ARBA" id="ARBA00023237"/>
    </source>
</evidence>
<dbReference type="EMBL" id="JACHGF010000003">
    <property type="protein sequence ID" value="MBB5284232.1"/>
    <property type="molecule type" value="Genomic_DNA"/>
</dbReference>
<name>A0A840TRP6_9BACT</name>
<keyword evidence="12" id="KW-0564">Palmitate</keyword>
<dbReference type="InterPro" id="IPR054765">
    <property type="entry name" value="SLBB_dom"/>
</dbReference>
<evidence type="ECO:0000256" key="15">
    <source>
        <dbReference type="SAM" id="SignalP"/>
    </source>
</evidence>
<organism evidence="19 20">
    <name type="scientific">Rhabdobacter roseus</name>
    <dbReference type="NCBI Taxonomy" id="1655419"/>
    <lineage>
        <taxon>Bacteria</taxon>
        <taxon>Pseudomonadati</taxon>
        <taxon>Bacteroidota</taxon>
        <taxon>Cytophagia</taxon>
        <taxon>Cytophagales</taxon>
        <taxon>Cytophagaceae</taxon>
        <taxon>Rhabdobacter</taxon>
    </lineage>
</organism>
<keyword evidence="6" id="KW-0812">Transmembrane</keyword>
<evidence type="ECO:0000256" key="1">
    <source>
        <dbReference type="ARBA" id="ARBA00004571"/>
    </source>
</evidence>
<evidence type="ECO:0000259" key="18">
    <source>
        <dbReference type="Pfam" id="PF22461"/>
    </source>
</evidence>
<feature type="signal peptide" evidence="15">
    <location>
        <begin position="1"/>
        <end position="22"/>
    </location>
</feature>
<dbReference type="Pfam" id="PF22461">
    <property type="entry name" value="SLBB_2"/>
    <property type="match status" value="2"/>
</dbReference>
<keyword evidence="11" id="KW-0472">Membrane</keyword>
<feature type="domain" description="Soluble ligand binding" evidence="17">
    <location>
        <begin position="711"/>
        <end position="753"/>
    </location>
</feature>
<evidence type="ECO:0000313" key="20">
    <source>
        <dbReference type="Proteomes" id="UP000557307"/>
    </source>
</evidence>
<evidence type="ECO:0000256" key="6">
    <source>
        <dbReference type="ARBA" id="ARBA00022692"/>
    </source>
</evidence>
<keyword evidence="7 15" id="KW-0732">Signal</keyword>
<dbReference type="Pfam" id="PF02563">
    <property type="entry name" value="Poly_export"/>
    <property type="match status" value="1"/>
</dbReference>
<reference evidence="19 20" key="1">
    <citation type="submission" date="2020-08" db="EMBL/GenBank/DDBJ databases">
        <title>Genomic Encyclopedia of Type Strains, Phase IV (KMG-IV): sequencing the most valuable type-strain genomes for metagenomic binning, comparative biology and taxonomic classification.</title>
        <authorList>
            <person name="Goeker M."/>
        </authorList>
    </citation>
    <scope>NUCLEOTIDE SEQUENCE [LARGE SCALE GENOMIC DNA]</scope>
    <source>
        <strain evidence="19 20">DSM 105074</strain>
    </source>
</reference>
<feature type="domain" description="Soluble ligand binding" evidence="17">
    <location>
        <begin position="394"/>
        <end position="442"/>
    </location>
</feature>
<dbReference type="InterPro" id="IPR049712">
    <property type="entry name" value="Poly_export"/>
</dbReference>
<keyword evidence="5" id="KW-0762">Sugar transport</keyword>
<sequence length="816" mass="91079">MRFHSMMMGVFLLLAGSGLAVAQNLPNPSQLSNSQLLQYYQKAKASGMSDMQIEQAAMAQGFTLDDIAKLRRRLTEEQDGSGRGTFRRDTVSTGRSLGYQDLPTRADTLYDSLQARRMRIFGASFFANASLTFEPNLRMATPRNYILGPDDELIVDIYGNAVDNYRLKVSPEGTVKMLNLAPVYVNGLTIEQASERIVARLRQAFSSLNRPGGGTYANITLGDVRSIKVIVTGDVMRPGTYTVSSLASAFNVLYLSGGPTENGSFRRIEVIRNNNVVSKLDLYKFLVNADLKDNISLQDQDIIMIYPYQARVELLGEVKRPGIFEAHPGDTFGDLLHYAGGYTSEAYTASVRYRRNTPKEWRMGQIAANETTTFVPQNGDRYEIGKILDRYENVVAVRGAVYRPGDYALEPGTSTVRQLLAKAEGLREEAFLNRALLHRFQPNMEPSILAFDLGKLMRGETEDIPLQRQDSLVIKSVQELREAYSVSIAGAVNKGGQFLYSEGMTVSDLIYLAGGYTEGGVPYRVEVSRRVKEDTVGLMPSQNTRIFTFDVQDDLAMADRRQRFVLQPFDLVFIRKSPRYEAQKTVVVEGEVRFPGRYTIDNNTERITDLIRRAGGLKSAAYLSGARLTRKVPNTDLMGNRFLEKLNQNELLRRATQADGDPETAPEPPQRLNRELVGLDMASILQNPALPSNVLVQDGDSLIIPRIVETVRIIGEVLNPSIVNYDPAFRFKDYIAQAGGYTDNARKSKVFVSYANGRLDRTKRFLFFHNRPEVVPGTTVNVPAKPIRVGRETTPGERVAILSLLGTLVITLIRLF</sequence>
<dbReference type="PANTHER" id="PTHR33619:SF3">
    <property type="entry name" value="POLYSACCHARIDE EXPORT PROTEIN GFCE-RELATED"/>
    <property type="match status" value="1"/>
</dbReference>
<proteinExistence type="inferred from homology"/>
<evidence type="ECO:0000256" key="7">
    <source>
        <dbReference type="ARBA" id="ARBA00022729"/>
    </source>
</evidence>
<evidence type="ECO:0000256" key="8">
    <source>
        <dbReference type="ARBA" id="ARBA00023047"/>
    </source>
</evidence>
<feature type="domain" description="Polysaccharide export protein N-terminal" evidence="16">
    <location>
        <begin position="141"/>
        <end position="203"/>
    </location>
</feature>
<gene>
    <name evidence="19" type="ORF">HNQ92_002375</name>
</gene>
<feature type="domain" description="SLBB" evidence="18">
    <location>
        <begin position="228"/>
        <end position="305"/>
    </location>
</feature>
<evidence type="ECO:0000256" key="10">
    <source>
        <dbReference type="ARBA" id="ARBA00023114"/>
    </source>
</evidence>
<evidence type="ECO:0000256" key="11">
    <source>
        <dbReference type="ARBA" id="ARBA00023136"/>
    </source>
</evidence>
<dbReference type="AlphaFoldDB" id="A0A840TRP6"/>
<evidence type="ECO:0000256" key="2">
    <source>
        <dbReference type="ARBA" id="ARBA00009450"/>
    </source>
</evidence>
<dbReference type="GO" id="GO:0046930">
    <property type="term" value="C:pore complex"/>
    <property type="evidence" value="ECO:0007669"/>
    <property type="project" value="UniProtKB-KW"/>
</dbReference>
<evidence type="ECO:0000313" key="19">
    <source>
        <dbReference type="EMBL" id="MBB5284232.1"/>
    </source>
</evidence>
<evidence type="ECO:0000256" key="4">
    <source>
        <dbReference type="ARBA" id="ARBA00022452"/>
    </source>
</evidence>
<evidence type="ECO:0000259" key="16">
    <source>
        <dbReference type="Pfam" id="PF02563"/>
    </source>
</evidence>
<dbReference type="Pfam" id="PF10531">
    <property type="entry name" value="SLBB"/>
    <property type="match status" value="4"/>
</dbReference>
<comment type="subcellular location">
    <subcellularLocation>
        <location evidence="1">Cell outer membrane</location>
        <topology evidence="1">Multi-pass membrane protein</topology>
    </subcellularLocation>
</comment>
<dbReference type="GO" id="GO:0006811">
    <property type="term" value="P:monoatomic ion transport"/>
    <property type="evidence" value="ECO:0007669"/>
    <property type="project" value="UniProtKB-KW"/>
</dbReference>
<dbReference type="PANTHER" id="PTHR33619">
    <property type="entry name" value="POLYSACCHARIDE EXPORT PROTEIN GFCE-RELATED"/>
    <property type="match status" value="1"/>
</dbReference>
<comment type="caution">
    <text evidence="19">The sequence shown here is derived from an EMBL/GenBank/DDBJ whole genome shotgun (WGS) entry which is preliminary data.</text>
</comment>
<evidence type="ECO:0000256" key="9">
    <source>
        <dbReference type="ARBA" id="ARBA00023065"/>
    </source>
</evidence>
<evidence type="ECO:0000256" key="3">
    <source>
        <dbReference type="ARBA" id="ARBA00022448"/>
    </source>
</evidence>
<evidence type="ECO:0000256" key="12">
    <source>
        <dbReference type="ARBA" id="ARBA00023139"/>
    </source>
</evidence>
<dbReference type="Gene3D" id="3.10.560.10">
    <property type="entry name" value="Outer membrane lipoprotein wza domain like"/>
    <property type="match status" value="6"/>
</dbReference>
<keyword evidence="9" id="KW-0406">Ion transport</keyword>
<evidence type="ECO:0000256" key="5">
    <source>
        <dbReference type="ARBA" id="ARBA00022597"/>
    </source>
</evidence>
<protein>
    <submittedName>
        <fullName evidence="19">Protein involved in polysaccharide export with SLBB domain</fullName>
    </submittedName>
</protein>
<keyword evidence="14" id="KW-0449">Lipoprotein</keyword>
<evidence type="ECO:0000256" key="14">
    <source>
        <dbReference type="ARBA" id="ARBA00023288"/>
    </source>
</evidence>
<feature type="domain" description="SLBB" evidence="18">
    <location>
        <begin position="584"/>
        <end position="703"/>
    </location>
</feature>
<feature type="chain" id="PRO_5032846467" evidence="15">
    <location>
        <begin position="23"/>
        <end position="816"/>
    </location>
</feature>